<dbReference type="InterPro" id="IPR024973">
    <property type="entry name" value="ESPR"/>
</dbReference>
<dbReference type="Pfam" id="PF18676">
    <property type="entry name" value="MBG_2"/>
    <property type="match status" value="1"/>
</dbReference>
<feature type="region of interest" description="Disordered" evidence="4">
    <location>
        <begin position="1119"/>
        <end position="1141"/>
    </location>
</feature>
<accession>A0ABT5JYM6</accession>
<name>A0ABT5JYM6_9BURK</name>
<dbReference type="InterPro" id="IPR011050">
    <property type="entry name" value="Pectin_lyase_fold/virulence"/>
</dbReference>
<proteinExistence type="predicted"/>
<protein>
    <submittedName>
        <fullName evidence="6">GLUG motif-containing protein</fullName>
    </submittedName>
</protein>
<comment type="caution">
    <text evidence="6">The sequence shown here is derived from an EMBL/GenBank/DDBJ whole genome shotgun (WGS) entry which is preliminary data.</text>
</comment>
<dbReference type="NCBIfam" id="TIGR01901">
    <property type="entry name" value="adhes_NPXG"/>
    <property type="match status" value="1"/>
</dbReference>
<dbReference type="SMART" id="SM00912">
    <property type="entry name" value="Haemagg_act"/>
    <property type="match status" value="1"/>
</dbReference>
<keyword evidence="3" id="KW-0732">Signal</keyword>
<dbReference type="PANTHER" id="PTHR12338">
    <property type="entry name" value="AUTOTRANSPORTER"/>
    <property type="match status" value="1"/>
</dbReference>
<reference evidence="6 7" key="1">
    <citation type="submission" date="2022-10" db="EMBL/GenBank/DDBJ databases">
        <title>Janthinobacterium sp. hw3 Genome sequencing.</title>
        <authorList>
            <person name="Park S."/>
        </authorList>
    </citation>
    <scope>NUCLEOTIDE SEQUENCE [LARGE SCALE GENOMIC DNA]</scope>
    <source>
        <strain evidence="7">hw3</strain>
    </source>
</reference>
<keyword evidence="7" id="KW-1185">Reference proteome</keyword>
<evidence type="ECO:0000256" key="4">
    <source>
        <dbReference type="SAM" id="MobiDB-lite"/>
    </source>
</evidence>
<dbReference type="InterPro" id="IPR050909">
    <property type="entry name" value="Bact_Autotransporter_VF"/>
</dbReference>
<dbReference type="Pfam" id="PF07581">
    <property type="entry name" value="Glug"/>
    <property type="match status" value="6"/>
</dbReference>
<dbReference type="InterPro" id="IPR011493">
    <property type="entry name" value="GLUG"/>
</dbReference>
<dbReference type="InterPro" id="IPR041286">
    <property type="entry name" value="MBG_2"/>
</dbReference>
<dbReference type="EMBL" id="JAQQXR010000003">
    <property type="protein sequence ID" value="MDC8757835.1"/>
    <property type="molecule type" value="Genomic_DNA"/>
</dbReference>
<dbReference type="Proteomes" id="UP001221208">
    <property type="component" value="Unassembled WGS sequence"/>
</dbReference>
<evidence type="ECO:0000256" key="1">
    <source>
        <dbReference type="ARBA" id="ARBA00004613"/>
    </source>
</evidence>
<gene>
    <name evidence="6" type="ORF">OIK44_09570</name>
</gene>
<dbReference type="Gene3D" id="2.160.20.10">
    <property type="entry name" value="Single-stranded right-handed beta-helix, Pectin lyase-like"/>
    <property type="match status" value="1"/>
</dbReference>
<feature type="domain" description="Filamentous haemagglutinin FhaB/tRNA nuclease CdiA-like TPS" evidence="5">
    <location>
        <begin position="53"/>
        <end position="165"/>
    </location>
</feature>
<evidence type="ECO:0000256" key="3">
    <source>
        <dbReference type="ARBA" id="ARBA00022729"/>
    </source>
</evidence>
<evidence type="ECO:0000313" key="6">
    <source>
        <dbReference type="EMBL" id="MDC8757835.1"/>
    </source>
</evidence>
<dbReference type="InterPro" id="IPR008638">
    <property type="entry name" value="FhaB/CdiA-like_TPS"/>
</dbReference>
<feature type="region of interest" description="Disordered" evidence="4">
    <location>
        <begin position="1174"/>
        <end position="1196"/>
    </location>
</feature>
<dbReference type="Pfam" id="PF05860">
    <property type="entry name" value="TPS"/>
    <property type="match status" value="1"/>
</dbReference>
<dbReference type="RefSeq" id="WP_273670511.1">
    <property type="nucleotide sequence ID" value="NZ_JAQQXR010000003.1"/>
</dbReference>
<dbReference type="SUPFAM" id="SSF51126">
    <property type="entry name" value="Pectin lyase-like"/>
    <property type="match status" value="1"/>
</dbReference>
<dbReference type="Pfam" id="PF13018">
    <property type="entry name" value="ESPR"/>
    <property type="match status" value="1"/>
</dbReference>
<dbReference type="InterPro" id="IPR012334">
    <property type="entry name" value="Pectin_lyas_fold"/>
</dbReference>
<dbReference type="PANTHER" id="PTHR12338:SF8">
    <property type="entry name" value="HEME_HEMOPEXIN-BINDING PROTEIN"/>
    <property type="match status" value="1"/>
</dbReference>
<evidence type="ECO:0000256" key="2">
    <source>
        <dbReference type="ARBA" id="ARBA00022525"/>
    </source>
</evidence>
<dbReference type="Gene3D" id="2.160.20.110">
    <property type="match status" value="4"/>
</dbReference>
<sequence length="1646" mass="163160">MQRHGSMNHIYRLVWSHVLNAWVAVAETTRGRGKGTRRKLAALAALALAAPAAWAAPAGGQVVGGAGSISQSGATTTIRQNSAQLSLNWNSFNVGAGETVNFVQPSATALAVNRIFDSNGTQILGRLNANGQVYLINPNGILFGRGAQVDVGGLVATTLDIADAGANGARRHFAGKGEGGVVNEGSIRAADGGYVALLGRRVSNRGDIQARAGAVALGGGSAATLTFAGNRLLQLQIDDSTLNALAENGGLIRADGGLVRMSAGARDSVLASVVNNTGVIEARTVEQREGSIVLLGGMAAGSTHVSGTLDAGAPGAGNGGFIETSAARVKVDAGARISTAAPAGASGTWLIDPVDFTVAASGGDISGATLSDNLRHGSVTIQSTAGRSAGAGDLHVNDSVTWSANKLTLNAERNININAPLYGSATASLALEYGQGAVAAGNNAVYRVLAPVNLAAGEHFSTKLGSDGARVDYTVITALGQAGSASGTDLQGINGKLDGNYVLGADIDATATLDWDGGAGFQPLGGNSGQFSGQFDGLGHSVQQLTIARGQDTGVGLFGYVGSGASVRNVGIAGGDIRGEASVGGLAGVNNGSIVNSFSSANVYARARTVGGLVGANRGSIADSYASGRVGTNSNSAGGLVGENGGGPLAATISGSYATGIVSGAAKIGGLVGNNSNGAVRDSYASATIRGGSSTGGLVGYNSGQIYTSYAASSIDVTGPDVGGLVGFNDFGRVSDSYWNIERSGQGESAGGTGLSDADMRTASSFSGFTFGTAPGASGWVIVDAKGTLNNAGDNPGATAPMLLSEYRNHVRNAHQLQLMLLAKDASYTLGASIDAAATAGRDVWSASGFVPVGRDNRDNQAGNADEHAFGGSFDGNGHTINALTINSPERDYVGLFGYTSPTSVIRNVGLLDAMVTGHFATGALAGSSAGLVSNSHASGEVHGTGRSTGGLVGENFHGTVERSHATATVNGADNRTGGLVGENFQGTISDSYASGAVSSTEDETGGLVGNNSGSIINSYATGAVSSERRDTGGLVGFNDKNATIHGSYASGAVSGKGRNVGGLVGGNSGAIGDSHASGTVSGGANRVGGLVGENEGLVSASHATGAVSGQQLVGGLVGDNSGSIDNSHASGNANAEGEGAGGLVGENSGAILASHASGAVRSMEQGAGGLAGFNTEKGSIRDSHASGAVSSDKKAGGLVGENSGVIGTSYATGNASGRKSIGGLAGANYGGGIDNSYATGTADASADNAGGLVGYNQGGSIANSYASGHATGDHDVGGLVGYNSTEDGDTAISLIRNSYATGGATGKTMTGALVGRNNGSIDSSFWNSTLQETGVGENNGTLKGVRGLSTAQLQSGASFAGWDMASAGGSNAVWRIYEGSTTPLLRSFLTQLTITADNIGKVYDARAHEGGLVNATYSRADAATSAQLFNRDRAYAGKVNVGKHGPALYSGQQGYDISYVNGTLTVTPATLTYRAAPSTFTAGQALTGLTGSVTGWLGNDTQATASSGTLRWSSDATSASPAGRHAIQGAGLSAENYVFVQAEGNATALTLAAVTPTPTPTPIAIPAATHTAVAQLQSDVLGSLTGSRPDALQLSPTITVSHAETAAPADATQVNTTVQIGSRGPALQIVLGGVKLPANTLNVNQ</sequence>
<evidence type="ECO:0000259" key="5">
    <source>
        <dbReference type="SMART" id="SM00912"/>
    </source>
</evidence>
<organism evidence="6 7">
    <name type="scientific">Janthinobacterium fluminis</name>
    <dbReference type="NCBI Taxonomy" id="2987524"/>
    <lineage>
        <taxon>Bacteria</taxon>
        <taxon>Pseudomonadati</taxon>
        <taxon>Pseudomonadota</taxon>
        <taxon>Betaproteobacteria</taxon>
        <taxon>Burkholderiales</taxon>
        <taxon>Oxalobacteraceae</taxon>
        <taxon>Janthinobacterium</taxon>
    </lineage>
</organism>
<keyword evidence="2" id="KW-0964">Secreted</keyword>
<comment type="subcellular location">
    <subcellularLocation>
        <location evidence="1">Secreted</location>
    </subcellularLocation>
</comment>
<evidence type="ECO:0000313" key="7">
    <source>
        <dbReference type="Proteomes" id="UP001221208"/>
    </source>
</evidence>